<dbReference type="Gene3D" id="3.40.50.12580">
    <property type="match status" value="1"/>
</dbReference>
<dbReference type="Proteomes" id="UP001432060">
    <property type="component" value="Chromosome"/>
</dbReference>
<sequence length="1179" mass="128099">MPHPQTPAPAPARLSIVVPIHNVAPYLEECLASLAAQTMTALDIVLVDDGSTDDSPRIAEEFTRRDPRFRYVRQPNAGLSAARNTGVAHTAPGTEYLAFADSDDVLAPHAYARLTASLDASGSDFASGNVWRLDPGGRRQAWQYRWLTADRIGTHITRDPRLHTDRVAWNKVFRRAFWDRHGFTYPVGRWYEDTPVVIPAHYLADSVDVLHEHVYYWRVREGSITRLRTDVRGVRDRIAACEDVSGFLAGARPDQRRHYDTSCLRDDFVYFLEGLPMGGPAYRAAFMTGARAFLDRADADVTRDLPPDLRVKWQLVREDRLAELVELLAFEQANGVGTYAVRGGRVSYPGVGAVTGRAARVRRGELPVVARLSAVERQPDGTLRLTGFAYVRNAGPGRLVLALAQEHGTRRLRRFPTRTIRLPLATDNAAQELHDYDRSGFETTLDPARLGEGEWTVGVVLAGTGGRGGTLRRAALRPLGRSEDQPRVYELAAGKRLVAGYREGRLVLSVRGYGARVEAYRAVAADEAEAYRVADVGVGVDVEGRAGADGGAGTGTAPAPVTVELLGRFHAPAPHPTHLVLHHPPSGTEFSFPVRERRDGAGLGFAVRMPLAALTGVPPAPHTAPRGVEPPDADRWEARFRYPDGGLGAVPAALDLAPGPGLGRLCLRADAAGNLAVELTRRPFVDAVAWAADGSLTVAGIWGAEAQDTAARLVLRHTVLREEIAVPVTRDGPRFRADLPPESTAALAEGRWSTLLGDVPVRLLTSAGADLPRPRTLAGRRFTAARRHGDRLELVAGSPLAEAERGAYRQRGLRTAYYPDRRRHGPLSDTVLFAGGDSPRAVLAELVGRGCGLRPLWVTGDRRHAAPPGAAPVEWYSRGWYEALATARHIVTDDQLPDWFERRPGQTVVQIWHGTPLGRIGTDLTGTPHADHRRIEALPRLARQWSLLVSPSRWATPVLRRALAYDGEVLEAGNPANDPLLAPGRDRVRDRVRAALGAGPDARVVLYAPTYRTHLPLGPRHPGLHRPDPAGLDVVELERKLGEDHVVLVRRHARVAGAPPGGRDVSAHPTTSGLLLAADVLVTDYSGLICGFAHTGRPMLFHPYDLAHYRDTARGFYADFEALAPGPLLADTGAVAEALREPEAVGAAHADAYAAFRATFCDLDDGRAAARVVDRLTGC</sequence>
<dbReference type="InterPro" id="IPR029044">
    <property type="entry name" value="Nucleotide-diphossugar_trans"/>
</dbReference>
<dbReference type="InterPro" id="IPR001173">
    <property type="entry name" value="Glyco_trans_2-like"/>
</dbReference>
<evidence type="ECO:0000313" key="9">
    <source>
        <dbReference type="Proteomes" id="UP001432060"/>
    </source>
</evidence>
<dbReference type="PANTHER" id="PTHR37316">
    <property type="entry name" value="TEICHOIC ACID GLYCEROL-PHOSPHATE PRIMASE"/>
    <property type="match status" value="1"/>
</dbReference>
<dbReference type="CDD" id="cd00761">
    <property type="entry name" value="Glyco_tranf_GTA_type"/>
    <property type="match status" value="1"/>
</dbReference>
<keyword evidence="4" id="KW-0808">Transferase</keyword>
<evidence type="ECO:0000256" key="5">
    <source>
        <dbReference type="ARBA" id="ARBA00022944"/>
    </source>
</evidence>
<dbReference type="RefSeq" id="WP_329399373.1">
    <property type="nucleotide sequence ID" value="NZ_CP109019.1"/>
</dbReference>
<name>A0ABZ1XLK1_9ACTN</name>
<dbReference type="SUPFAM" id="SSF53448">
    <property type="entry name" value="Nucleotide-diphospho-sugar transferases"/>
    <property type="match status" value="1"/>
</dbReference>
<dbReference type="SUPFAM" id="SSF53756">
    <property type="entry name" value="UDP-Glycosyltransferase/glycogen phosphorylase"/>
    <property type="match status" value="1"/>
</dbReference>
<dbReference type="PANTHER" id="PTHR37316:SF3">
    <property type="entry name" value="TEICHOIC ACID GLYCEROL-PHOSPHATE TRANSFERASE"/>
    <property type="match status" value="1"/>
</dbReference>
<evidence type="ECO:0000256" key="6">
    <source>
        <dbReference type="ARBA" id="ARBA00023136"/>
    </source>
</evidence>
<keyword evidence="6" id="KW-0472">Membrane</keyword>
<evidence type="ECO:0000259" key="7">
    <source>
        <dbReference type="Pfam" id="PF00535"/>
    </source>
</evidence>
<reference evidence="8" key="1">
    <citation type="submission" date="2022-10" db="EMBL/GenBank/DDBJ databases">
        <title>The complete genomes of actinobacterial strains from the NBC collection.</title>
        <authorList>
            <person name="Joergensen T.S."/>
            <person name="Alvarez Arevalo M."/>
            <person name="Sterndorff E.B."/>
            <person name="Faurdal D."/>
            <person name="Vuksanovic O."/>
            <person name="Mourched A.-S."/>
            <person name="Charusanti P."/>
            <person name="Shaw S."/>
            <person name="Blin K."/>
            <person name="Weber T."/>
        </authorList>
    </citation>
    <scope>NUCLEOTIDE SEQUENCE</scope>
    <source>
        <strain evidence="8">NBC_00668</strain>
    </source>
</reference>
<feature type="domain" description="Glycosyltransferase 2-like" evidence="7">
    <location>
        <begin position="15"/>
        <end position="176"/>
    </location>
</feature>
<evidence type="ECO:0000256" key="4">
    <source>
        <dbReference type="ARBA" id="ARBA00022679"/>
    </source>
</evidence>
<keyword evidence="3" id="KW-1003">Cell membrane</keyword>
<keyword evidence="9" id="KW-1185">Reference proteome</keyword>
<dbReference type="InterPro" id="IPR043149">
    <property type="entry name" value="TagF_N"/>
</dbReference>
<evidence type="ECO:0000256" key="2">
    <source>
        <dbReference type="ARBA" id="ARBA00010488"/>
    </source>
</evidence>
<dbReference type="Gene3D" id="3.40.50.11820">
    <property type="match status" value="1"/>
</dbReference>
<protein>
    <submittedName>
        <fullName evidence="8">CDP-glycerol glycerophosphotransferase family protein</fullName>
    </submittedName>
</protein>
<dbReference type="InterPro" id="IPR051612">
    <property type="entry name" value="Teichoic_Acid_Biosynth"/>
</dbReference>
<dbReference type="Pfam" id="PF04464">
    <property type="entry name" value="Glyphos_transf"/>
    <property type="match status" value="1"/>
</dbReference>
<gene>
    <name evidence="8" type="ORF">OG515_16000</name>
</gene>
<evidence type="ECO:0000256" key="1">
    <source>
        <dbReference type="ARBA" id="ARBA00004202"/>
    </source>
</evidence>
<comment type="subcellular location">
    <subcellularLocation>
        <location evidence="1">Cell membrane</location>
        <topology evidence="1">Peripheral membrane protein</topology>
    </subcellularLocation>
</comment>
<dbReference type="EMBL" id="CP109019">
    <property type="protein sequence ID" value="WUT83600.1"/>
    <property type="molecule type" value="Genomic_DNA"/>
</dbReference>
<evidence type="ECO:0000313" key="8">
    <source>
        <dbReference type="EMBL" id="WUT83600.1"/>
    </source>
</evidence>
<dbReference type="InterPro" id="IPR043148">
    <property type="entry name" value="TagF_C"/>
</dbReference>
<evidence type="ECO:0000256" key="3">
    <source>
        <dbReference type="ARBA" id="ARBA00022475"/>
    </source>
</evidence>
<keyword evidence="5" id="KW-0777">Teichoic acid biosynthesis</keyword>
<proteinExistence type="inferred from homology"/>
<dbReference type="Gene3D" id="3.90.550.10">
    <property type="entry name" value="Spore Coat Polysaccharide Biosynthesis Protein SpsA, Chain A"/>
    <property type="match status" value="1"/>
</dbReference>
<comment type="similarity">
    <text evidence="2">Belongs to the CDP-glycerol glycerophosphotransferase family.</text>
</comment>
<dbReference type="Pfam" id="PF00535">
    <property type="entry name" value="Glycos_transf_2"/>
    <property type="match status" value="1"/>
</dbReference>
<accession>A0ABZ1XLK1</accession>
<organism evidence="8 9">
    <name type="scientific">Streptomyces melanogenes</name>
    <dbReference type="NCBI Taxonomy" id="67326"/>
    <lineage>
        <taxon>Bacteria</taxon>
        <taxon>Bacillati</taxon>
        <taxon>Actinomycetota</taxon>
        <taxon>Actinomycetes</taxon>
        <taxon>Kitasatosporales</taxon>
        <taxon>Streptomycetaceae</taxon>
        <taxon>Streptomyces</taxon>
    </lineage>
</organism>
<dbReference type="InterPro" id="IPR007554">
    <property type="entry name" value="Glycerophosphate_synth"/>
</dbReference>